<comment type="caution">
    <text evidence="3">The sequence shown here is derived from an EMBL/GenBank/DDBJ whole genome shotgun (WGS) entry which is preliminary data.</text>
</comment>
<dbReference type="InterPro" id="IPR029069">
    <property type="entry name" value="HotDog_dom_sf"/>
</dbReference>
<accession>A0ABT8HPV1</accession>
<proteinExistence type="inferred from homology"/>
<protein>
    <submittedName>
        <fullName evidence="3">Thioesterase family protein</fullName>
        <ecNumber evidence="3">3.1.2.-</ecNumber>
    </submittedName>
</protein>
<dbReference type="GO" id="GO:0016787">
    <property type="term" value="F:hydrolase activity"/>
    <property type="evidence" value="ECO:0007669"/>
    <property type="project" value="UniProtKB-KW"/>
</dbReference>
<dbReference type="EC" id="3.1.2.-" evidence="3"/>
<organism evidence="3 4">
    <name type="scientific">Mycolicibacterium austroafricanum</name>
    <name type="common">Mycobacterium austroafricanum</name>
    <dbReference type="NCBI Taxonomy" id="39687"/>
    <lineage>
        <taxon>Bacteria</taxon>
        <taxon>Bacillati</taxon>
        <taxon>Actinomycetota</taxon>
        <taxon>Actinomycetes</taxon>
        <taxon>Mycobacteriales</taxon>
        <taxon>Mycobacteriaceae</taxon>
        <taxon>Mycolicibacterium</taxon>
    </lineage>
</organism>
<dbReference type="Proteomes" id="UP001172687">
    <property type="component" value="Unassembled WGS sequence"/>
</dbReference>
<dbReference type="InterPro" id="IPR050563">
    <property type="entry name" value="4-hydroxybenzoyl-CoA_TE"/>
</dbReference>
<evidence type="ECO:0000313" key="3">
    <source>
        <dbReference type="EMBL" id="MDN4522794.1"/>
    </source>
</evidence>
<comment type="similarity">
    <text evidence="1">Belongs to the 4-hydroxybenzoyl-CoA thioesterase family.</text>
</comment>
<dbReference type="SUPFAM" id="SSF54637">
    <property type="entry name" value="Thioesterase/thiol ester dehydrase-isomerase"/>
    <property type="match status" value="1"/>
</dbReference>
<dbReference type="Gene3D" id="3.10.129.10">
    <property type="entry name" value="Hotdog Thioesterase"/>
    <property type="match status" value="1"/>
</dbReference>
<keyword evidence="2 3" id="KW-0378">Hydrolase</keyword>
<dbReference type="Pfam" id="PF13279">
    <property type="entry name" value="4HBT_2"/>
    <property type="match status" value="1"/>
</dbReference>
<evidence type="ECO:0000313" key="4">
    <source>
        <dbReference type="Proteomes" id="UP001172687"/>
    </source>
</evidence>
<sequence>MPAQHRPEDYGYFVPITTRWMDNDVYGHVNNVTYYSYFDTVANHFLIREGGLDIHTAPVIGLVVESKCSYLAPVAYPDELRAGLRVDKLTNRSVTYGVGIFSGTSDEAVAHGYFVHVFVDRERRTAVPIPEAIRAALTSLVVG</sequence>
<dbReference type="RefSeq" id="WP_011782926.1">
    <property type="nucleotide sequence ID" value="NZ_CP070380.1"/>
</dbReference>
<dbReference type="CDD" id="cd00586">
    <property type="entry name" value="4HBT"/>
    <property type="match status" value="1"/>
</dbReference>
<evidence type="ECO:0000256" key="2">
    <source>
        <dbReference type="ARBA" id="ARBA00022801"/>
    </source>
</evidence>
<dbReference type="PANTHER" id="PTHR31793:SF27">
    <property type="entry name" value="NOVEL THIOESTERASE SUPERFAMILY DOMAIN AND SAPOSIN A-TYPE DOMAIN CONTAINING PROTEIN (0610012H03RIK)"/>
    <property type="match status" value="1"/>
</dbReference>
<name>A0ABT8HPV1_MYCAO</name>
<keyword evidence="4" id="KW-1185">Reference proteome</keyword>
<gene>
    <name evidence="3" type="ORF">QYF68_33960</name>
</gene>
<evidence type="ECO:0000256" key="1">
    <source>
        <dbReference type="ARBA" id="ARBA00005953"/>
    </source>
</evidence>
<dbReference type="EMBL" id="JAUHTC010000101">
    <property type="protein sequence ID" value="MDN4522794.1"/>
    <property type="molecule type" value="Genomic_DNA"/>
</dbReference>
<reference evidence="3" key="1">
    <citation type="submission" date="2023-07" db="EMBL/GenBank/DDBJ databases">
        <title>Degradation of tert-butanol by M. austroafricanum TBA100.</title>
        <authorList>
            <person name="Helbich S."/>
            <person name="Vainshtein Y."/>
        </authorList>
    </citation>
    <scope>NUCLEOTIDE SEQUENCE</scope>
    <source>
        <strain evidence="3">TBA100</strain>
    </source>
</reference>
<dbReference type="PANTHER" id="PTHR31793">
    <property type="entry name" value="4-HYDROXYBENZOYL-COA THIOESTERASE FAMILY MEMBER"/>
    <property type="match status" value="1"/>
</dbReference>